<dbReference type="GO" id="GO:0016020">
    <property type="term" value="C:membrane"/>
    <property type="evidence" value="ECO:0007669"/>
    <property type="project" value="UniProtKB-SubCell"/>
</dbReference>
<dbReference type="InterPro" id="IPR039421">
    <property type="entry name" value="Type_1_exporter"/>
</dbReference>
<sequence length="481" mass="52243">ILQNEIGWFDREENNSTQVASRLATDSTNIRSAIVERVSILIQNTTTLVIIFTLSFVIQWRIAFIVLVTFPLLIVAAFAENVALKGFVGDIAKAHSKATMVAGEAVSNIKTVAAFNAEHKVLTTFHDKLRDVENQTLARAQIAGFIYGLSQMCMFASYALALWYGSQLIKNNTTDFGSMIKIFIAIIFGAVAISETLSLAPDIIKGGQALDSVFKTLDRKTRIDPDHPESGSMHIKGDIKLERVEFHYPARLQATIFKDLSLSIAAGQSLALVGHSGSGKSSILALIMRFYDPVSGKVMIDGTDIRMLNLRSLRQHIGLVQQEPVLFATSIRENILYGQGAGEASEYDIVQAATAANADQFIRSLPGGYDTVVGERGTQLSGGQKQRVAIARAVLKNPRILLLDEATSALDSESEQAVQEALDGLMVGRTTVMVAHRLSTIRNASSIAVVEEGKIVEEGPHAQLISKPNGAYSRLLSTQKL</sequence>
<feature type="transmembrane region" description="Helical" evidence="8">
    <location>
        <begin position="145"/>
        <end position="164"/>
    </location>
</feature>
<dbReference type="PROSITE" id="PS50929">
    <property type="entry name" value="ABC_TM1F"/>
    <property type="match status" value="1"/>
</dbReference>
<evidence type="ECO:0000256" key="3">
    <source>
        <dbReference type="ARBA" id="ARBA00022692"/>
    </source>
</evidence>
<keyword evidence="3 8" id="KW-0812">Transmembrane</keyword>
<evidence type="ECO:0000256" key="6">
    <source>
        <dbReference type="ARBA" id="ARBA00022989"/>
    </source>
</evidence>
<dbReference type="Proteomes" id="UP000824469">
    <property type="component" value="Unassembled WGS sequence"/>
</dbReference>
<dbReference type="Gene3D" id="3.40.50.300">
    <property type="entry name" value="P-loop containing nucleotide triphosphate hydrolases"/>
    <property type="match status" value="1"/>
</dbReference>
<accession>A0AA38G1E4</accession>
<keyword evidence="6 8" id="KW-1133">Transmembrane helix</keyword>
<evidence type="ECO:0000256" key="5">
    <source>
        <dbReference type="ARBA" id="ARBA00022840"/>
    </source>
</evidence>
<evidence type="ECO:0000256" key="8">
    <source>
        <dbReference type="SAM" id="Phobius"/>
    </source>
</evidence>
<feature type="non-terminal residue" evidence="11">
    <location>
        <position position="1"/>
    </location>
</feature>
<dbReference type="FunFam" id="3.40.50.300:FF:000251">
    <property type="entry name" value="ABC transporter B family member 19"/>
    <property type="match status" value="1"/>
</dbReference>
<evidence type="ECO:0000259" key="10">
    <source>
        <dbReference type="PROSITE" id="PS50929"/>
    </source>
</evidence>
<dbReference type="InterPro" id="IPR003439">
    <property type="entry name" value="ABC_transporter-like_ATP-bd"/>
</dbReference>
<feature type="transmembrane region" description="Helical" evidence="8">
    <location>
        <begin position="64"/>
        <end position="84"/>
    </location>
</feature>
<feature type="domain" description="ABC transporter" evidence="9">
    <location>
        <begin position="239"/>
        <end position="477"/>
    </location>
</feature>
<dbReference type="CDD" id="cd03249">
    <property type="entry name" value="ABC_MTABC3_MDL1_MDL2"/>
    <property type="match status" value="1"/>
</dbReference>
<dbReference type="PANTHER" id="PTHR24221:SF503">
    <property type="entry name" value="MITOCHONDRIAL POTASSIUM CHANNEL ATP-BINDING SUBUNIT"/>
    <property type="match status" value="1"/>
</dbReference>
<keyword evidence="4" id="KW-0547">Nucleotide-binding</keyword>
<organism evidence="11 12">
    <name type="scientific">Taxus chinensis</name>
    <name type="common">Chinese yew</name>
    <name type="synonym">Taxus wallichiana var. chinensis</name>
    <dbReference type="NCBI Taxonomy" id="29808"/>
    <lineage>
        <taxon>Eukaryota</taxon>
        <taxon>Viridiplantae</taxon>
        <taxon>Streptophyta</taxon>
        <taxon>Embryophyta</taxon>
        <taxon>Tracheophyta</taxon>
        <taxon>Spermatophyta</taxon>
        <taxon>Pinopsida</taxon>
        <taxon>Pinidae</taxon>
        <taxon>Conifers II</taxon>
        <taxon>Cupressales</taxon>
        <taxon>Taxaceae</taxon>
        <taxon>Taxus</taxon>
    </lineage>
</organism>
<dbReference type="PROSITE" id="PS00211">
    <property type="entry name" value="ABC_TRANSPORTER_1"/>
    <property type="match status" value="1"/>
</dbReference>
<dbReference type="Gene3D" id="1.20.1560.10">
    <property type="entry name" value="ABC transporter type 1, transmembrane domain"/>
    <property type="match status" value="1"/>
</dbReference>
<dbReference type="GO" id="GO:0005524">
    <property type="term" value="F:ATP binding"/>
    <property type="evidence" value="ECO:0007669"/>
    <property type="project" value="UniProtKB-KW"/>
</dbReference>
<name>A0AA38G1E4_TAXCH</name>
<protein>
    <submittedName>
        <fullName evidence="11">Uncharacterized protein</fullName>
    </submittedName>
</protein>
<gene>
    <name evidence="11" type="ORF">KI387_023036</name>
</gene>
<dbReference type="SUPFAM" id="SSF52540">
    <property type="entry name" value="P-loop containing nucleoside triphosphate hydrolases"/>
    <property type="match status" value="1"/>
</dbReference>
<keyword evidence="5" id="KW-0067">ATP-binding</keyword>
<dbReference type="InterPro" id="IPR011527">
    <property type="entry name" value="ABC1_TM_dom"/>
</dbReference>
<dbReference type="OMA" id="EDTHENL"/>
<dbReference type="InterPro" id="IPR017871">
    <property type="entry name" value="ABC_transporter-like_CS"/>
</dbReference>
<dbReference type="SUPFAM" id="SSF90123">
    <property type="entry name" value="ABC transporter transmembrane region"/>
    <property type="match status" value="1"/>
</dbReference>
<keyword evidence="7 8" id="KW-0472">Membrane</keyword>
<evidence type="ECO:0000256" key="2">
    <source>
        <dbReference type="ARBA" id="ARBA00007577"/>
    </source>
</evidence>
<feature type="domain" description="ABC transmembrane type-1" evidence="10">
    <location>
        <begin position="1"/>
        <end position="205"/>
    </location>
</feature>
<dbReference type="InterPro" id="IPR036640">
    <property type="entry name" value="ABC1_TM_sf"/>
</dbReference>
<dbReference type="Pfam" id="PF00005">
    <property type="entry name" value="ABC_tran"/>
    <property type="match status" value="1"/>
</dbReference>
<dbReference type="GO" id="GO:0140359">
    <property type="term" value="F:ABC-type transporter activity"/>
    <property type="evidence" value="ECO:0007669"/>
    <property type="project" value="InterPro"/>
</dbReference>
<comment type="caution">
    <text evidence="11">The sequence shown here is derived from an EMBL/GenBank/DDBJ whole genome shotgun (WGS) entry which is preliminary data.</text>
</comment>
<dbReference type="PANTHER" id="PTHR24221">
    <property type="entry name" value="ATP-BINDING CASSETTE SUB-FAMILY B"/>
    <property type="match status" value="1"/>
</dbReference>
<keyword evidence="12" id="KW-1185">Reference proteome</keyword>
<dbReference type="EMBL" id="JAHRHJ020000005">
    <property type="protein sequence ID" value="KAH9314409.1"/>
    <property type="molecule type" value="Genomic_DNA"/>
</dbReference>
<evidence type="ECO:0000256" key="4">
    <source>
        <dbReference type="ARBA" id="ARBA00022741"/>
    </source>
</evidence>
<dbReference type="InterPro" id="IPR003593">
    <property type="entry name" value="AAA+_ATPase"/>
</dbReference>
<reference evidence="11 12" key="1">
    <citation type="journal article" date="2021" name="Nat. Plants">
        <title>The Taxus genome provides insights into paclitaxel biosynthesis.</title>
        <authorList>
            <person name="Xiong X."/>
            <person name="Gou J."/>
            <person name="Liao Q."/>
            <person name="Li Y."/>
            <person name="Zhou Q."/>
            <person name="Bi G."/>
            <person name="Li C."/>
            <person name="Du R."/>
            <person name="Wang X."/>
            <person name="Sun T."/>
            <person name="Guo L."/>
            <person name="Liang H."/>
            <person name="Lu P."/>
            <person name="Wu Y."/>
            <person name="Zhang Z."/>
            <person name="Ro D.K."/>
            <person name="Shang Y."/>
            <person name="Huang S."/>
            <person name="Yan J."/>
        </authorList>
    </citation>
    <scope>NUCLEOTIDE SEQUENCE [LARGE SCALE GENOMIC DNA]</scope>
    <source>
        <strain evidence="11">Ta-2019</strain>
    </source>
</reference>
<evidence type="ECO:0000259" key="9">
    <source>
        <dbReference type="PROSITE" id="PS50893"/>
    </source>
</evidence>
<comment type="similarity">
    <text evidence="2">Belongs to the ABC transporter superfamily. ABCB family. Multidrug resistance exporter (TC 3.A.1.201) subfamily.</text>
</comment>
<dbReference type="InterPro" id="IPR027417">
    <property type="entry name" value="P-loop_NTPase"/>
</dbReference>
<dbReference type="PROSITE" id="PS50893">
    <property type="entry name" value="ABC_TRANSPORTER_2"/>
    <property type="match status" value="1"/>
</dbReference>
<evidence type="ECO:0000313" key="12">
    <source>
        <dbReference type="Proteomes" id="UP000824469"/>
    </source>
</evidence>
<evidence type="ECO:0000256" key="7">
    <source>
        <dbReference type="ARBA" id="ARBA00023136"/>
    </source>
</evidence>
<proteinExistence type="inferred from homology"/>
<dbReference type="Pfam" id="PF00664">
    <property type="entry name" value="ABC_membrane"/>
    <property type="match status" value="1"/>
</dbReference>
<evidence type="ECO:0000313" key="11">
    <source>
        <dbReference type="EMBL" id="KAH9314409.1"/>
    </source>
</evidence>
<feature type="transmembrane region" description="Helical" evidence="8">
    <location>
        <begin position="176"/>
        <end position="200"/>
    </location>
</feature>
<evidence type="ECO:0000256" key="1">
    <source>
        <dbReference type="ARBA" id="ARBA00004141"/>
    </source>
</evidence>
<dbReference type="AlphaFoldDB" id="A0AA38G1E4"/>
<feature type="transmembrane region" description="Helical" evidence="8">
    <location>
        <begin position="38"/>
        <end position="58"/>
    </location>
</feature>
<dbReference type="GO" id="GO:0016887">
    <property type="term" value="F:ATP hydrolysis activity"/>
    <property type="evidence" value="ECO:0007669"/>
    <property type="project" value="InterPro"/>
</dbReference>
<dbReference type="CDD" id="cd18578">
    <property type="entry name" value="ABC_6TM_Pgp_ABCB1_D2_like"/>
    <property type="match status" value="1"/>
</dbReference>
<comment type="subcellular location">
    <subcellularLocation>
        <location evidence="1">Membrane</location>
        <topology evidence="1">Multi-pass membrane protein</topology>
    </subcellularLocation>
</comment>
<dbReference type="SMART" id="SM00382">
    <property type="entry name" value="AAA"/>
    <property type="match status" value="1"/>
</dbReference>